<dbReference type="AlphaFoldDB" id="A0A1G2EPN0"/>
<sequence length="542" mass="60342">MRNWKINIVFLFLLLIGAVIIYRLAYLQIVHHDLYRALAQGQQGLYKPVKGERGRIFFSGGQMAGINVKTKQIFIYPQDIKNKDSVSESISFILGQDKESILEKISRDTLIEKISNSMSEEQERKIKEMGLDGIHITDNLLRGYPLGSIASKVIGFVGGEESGQYGIEGFYDKDLQGKEEVKGFFKNSSWADGKDIYLTIDYNIQYMAELLLKKSQENLSSEGGQIIIIEPSTGKVLAMAEFPAFDANYYGKVEKLEDFQNSSVQKLYEPGSTMKPLTLASAIDSGSISPETKFNDPGFVKIGDRTIENFGKRVFGERTMTEVLEMSINTGAVFAERQTGHDSFFDYLSRFGFFEKTGIDLQGESYSENKKLRTGSDIDFATASFGQGIEITPIQLVRAFSAIANEGKTARPYVAWKVGEEEIKPEISGQIISPGTASKVSAMMVSVVENGFSKSVKIDGYYIAGKTGTAQVPWSALGVDKKGYSDKTWQSFIGFFPAFDPKILMLVKLDNPETSTAEYSAAPVFKEMAKYIIDYYSIPPDY</sequence>
<keyword evidence="2 3" id="KW-0472">Membrane</keyword>
<evidence type="ECO:0008006" key="8">
    <source>
        <dbReference type="Google" id="ProtNLM"/>
    </source>
</evidence>
<feature type="transmembrane region" description="Helical" evidence="3">
    <location>
        <begin position="6"/>
        <end position="26"/>
    </location>
</feature>
<reference evidence="6 7" key="1">
    <citation type="journal article" date="2016" name="Nat. Commun.">
        <title>Thousands of microbial genomes shed light on interconnected biogeochemical processes in an aquifer system.</title>
        <authorList>
            <person name="Anantharaman K."/>
            <person name="Brown C.T."/>
            <person name="Hug L.A."/>
            <person name="Sharon I."/>
            <person name="Castelle C.J."/>
            <person name="Probst A.J."/>
            <person name="Thomas B.C."/>
            <person name="Singh A."/>
            <person name="Wilkins M.J."/>
            <person name="Karaoz U."/>
            <person name="Brodie E.L."/>
            <person name="Williams K.H."/>
            <person name="Hubbard S.S."/>
            <person name="Banfield J.F."/>
        </authorList>
    </citation>
    <scope>NUCLEOTIDE SEQUENCE [LARGE SCALE GENOMIC DNA]</scope>
</reference>
<dbReference type="STRING" id="1801677.A2365_03750"/>
<feature type="domain" description="Penicillin-binding protein dimerisation" evidence="5">
    <location>
        <begin position="49"/>
        <end position="182"/>
    </location>
</feature>
<feature type="domain" description="Penicillin-binding protein transpeptidase" evidence="4">
    <location>
        <begin position="226"/>
        <end position="528"/>
    </location>
</feature>
<dbReference type="Pfam" id="PF03717">
    <property type="entry name" value="PBP_dimer"/>
    <property type="match status" value="1"/>
</dbReference>
<dbReference type="GO" id="GO:0008658">
    <property type="term" value="F:penicillin binding"/>
    <property type="evidence" value="ECO:0007669"/>
    <property type="project" value="InterPro"/>
</dbReference>
<dbReference type="GO" id="GO:0005886">
    <property type="term" value="C:plasma membrane"/>
    <property type="evidence" value="ECO:0007669"/>
    <property type="project" value="TreeGrafter"/>
</dbReference>
<evidence type="ECO:0000256" key="1">
    <source>
        <dbReference type="ARBA" id="ARBA00004370"/>
    </source>
</evidence>
<evidence type="ECO:0000256" key="3">
    <source>
        <dbReference type="SAM" id="Phobius"/>
    </source>
</evidence>
<comment type="caution">
    <text evidence="6">The sequence shown here is derived from an EMBL/GenBank/DDBJ whole genome shotgun (WGS) entry which is preliminary data.</text>
</comment>
<name>A0A1G2EPN0_9BACT</name>
<dbReference type="Gene3D" id="3.90.1310.10">
    <property type="entry name" value="Penicillin-binding protein 2a (Domain 2)"/>
    <property type="match status" value="1"/>
</dbReference>
<dbReference type="GO" id="GO:0071555">
    <property type="term" value="P:cell wall organization"/>
    <property type="evidence" value="ECO:0007669"/>
    <property type="project" value="TreeGrafter"/>
</dbReference>
<dbReference type="SUPFAM" id="SSF56601">
    <property type="entry name" value="beta-lactamase/transpeptidase-like"/>
    <property type="match status" value="1"/>
</dbReference>
<proteinExistence type="predicted"/>
<dbReference type="SUPFAM" id="SSF56519">
    <property type="entry name" value="Penicillin binding protein dimerisation domain"/>
    <property type="match status" value="1"/>
</dbReference>
<organism evidence="6 7">
    <name type="scientific">Candidatus Nealsonbacteria bacterium RIFOXYB1_FULL_40_15</name>
    <dbReference type="NCBI Taxonomy" id="1801677"/>
    <lineage>
        <taxon>Bacteria</taxon>
        <taxon>Candidatus Nealsoniibacteriota</taxon>
    </lineage>
</organism>
<dbReference type="PANTHER" id="PTHR30627:SF1">
    <property type="entry name" value="PEPTIDOGLYCAN D,D-TRANSPEPTIDASE FTSI"/>
    <property type="match status" value="1"/>
</dbReference>
<dbReference type="PANTHER" id="PTHR30627">
    <property type="entry name" value="PEPTIDOGLYCAN D,D-TRANSPEPTIDASE"/>
    <property type="match status" value="1"/>
</dbReference>
<dbReference type="InterPro" id="IPR036138">
    <property type="entry name" value="PBP_dimer_sf"/>
</dbReference>
<evidence type="ECO:0000313" key="6">
    <source>
        <dbReference type="EMBL" id="OGZ27729.1"/>
    </source>
</evidence>
<comment type="subcellular location">
    <subcellularLocation>
        <location evidence="1">Membrane</location>
    </subcellularLocation>
</comment>
<protein>
    <recommendedName>
        <fullName evidence="8">Penicillin-binding protein transpeptidase domain-containing protein</fullName>
    </recommendedName>
</protein>
<accession>A0A1G2EPN0</accession>
<evidence type="ECO:0000259" key="5">
    <source>
        <dbReference type="Pfam" id="PF03717"/>
    </source>
</evidence>
<dbReference type="InterPro" id="IPR005311">
    <property type="entry name" value="PBP_dimer"/>
</dbReference>
<dbReference type="EMBL" id="MHMM01000004">
    <property type="protein sequence ID" value="OGZ27729.1"/>
    <property type="molecule type" value="Genomic_DNA"/>
</dbReference>
<dbReference type="Proteomes" id="UP000177740">
    <property type="component" value="Unassembled WGS sequence"/>
</dbReference>
<dbReference type="Gene3D" id="3.40.710.10">
    <property type="entry name" value="DD-peptidase/beta-lactamase superfamily"/>
    <property type="match status" value="1"/>
</dbReference>
<dbReference type="InterPro" id="IPR012338">
    <property type="entry name" value="Beta-lactam/transpept-like"/>
</dbReference>
<evidence type="ECO:0000256" key="2">
    <source>
        <dbReference type="ARBA" id="ARBA00023136"/>
    </source>
</evidence>
<dbReference type="InterPro" id="IPR001460">
    <property type="entry name" value="PCN-bd_Tpept"/>
</dbReference>
<dbReference type="Pfam" id="PF00905">
    <property type="entry name" value="Transpeptidase"/>
    <property type="match status" value="1"/>
</dbReference>
<keyword evidence="3" id="KW-0812">Transmembrane</keyword>
<evidence type="ECO:0000313" key="7">
    <source>
        <dbReference type="Proteomes" id="UP000177740"/>
    </source>
</evidence>
<keyword evidence="3" id="KW-1133">Transmembrane helix</keyword>
<dbReference type="InterPro" id="IPR050515">
    <property type="entry name" value="Beta-lactam/transpept"/>
</dbReference>
<dbReference type="Gene3D" id="3.30.450.330">
    <property type="match status" value="1"/>
</dbReference>
<gene>
    <name evidence="6" type="ORF">A2365_03750</name>
</gene>
<evidence type="ECO:0000259" key="4">
    <source>
        <dbReference type="Pfam" id="PF00905"/>
    </source>
</evidence>